<evidence type="ECO:0000313" key="4">
    <source>
        <dbReference type="EMBL" id="EME45879.1"/>
    </source>
</evidence>
<keyword evidence="2 3" id="KW-0040">ANK repeat</keyword>
<protein>
    <submittedName>
        <fullName evidence="4">Uncharacterized protein</fullName>
    </submittedName>
</protein>
<dbReference type="InterPro" id="IPR002110">
    <property type="entry name" value="Ankyrin_rpt"/>
</dbReference>
<dbReference type="Gene3D" id="1.25.40.20">
    <property type="entry name" value="Ankyrin repeat-containing domain"/>
    <property type="match status" value="2"/>
</dbReference>
<dbReference type="SMART" id="SM00248">
    <property type="entry name" value="ANK"/>
    <property type="match status" value="4"/>
</dbReference>
<dbReference type="AlphaFoldDB" id="N1PTY5"/>
<dbReference type="PROSITE" id="PS50088">
    <property type="entry name" value="ANK_REPEAT"/>
    <property type="match status" value="1"/>
</dbReference>
<dbReference type="STRING" id="675120.N1PTY5"/>
<keyword evidence="1" id="KW-0677">Repeat</keyword>
<dbReference type="InterPro" id="IPR036770">
    <property type="entry name" value="Ankyrin_rpt-contain_sf"/>
</dbReference>
<sequence>MLELSTLPEAENYRKAPGRSLDFAIEHQHAEAVAFLLSRKVKLVEEHIKIATYAQNTEILEILLTYGWDINSQLGPAYPSAMAMVVPDYDLTLWFLEHGADPNTVCDLDLTPLSVAVQGAPIDVIRLLFSRGGSVSFGQLLHYAVRRDIQDQDEVVQLILDKKPLINNVMYQGLECYFLQRAFGLGTPLHEAVERGKLDIARMLLDHGANPLIRDSLGKTARDRATKLQGKVRDAALELLDSYDAFANDESPQFTDDCRATGWG</sequence>
<keyword evidence="5" id="KW-1185">Reference proteome</keyword>
<dbReference type="PROSITE" id="PS50297">
    <property type="entry name" value="ANK_REP_REGION"/>
    <property type="match status" value="1"/>
</dbReference>
<reference evidence="4 5" key="2">
    <citation type="journal article" date="2012" name="PLoS Pathog.">
        <title>Diverse lifestyles and strategies of plant pathogenesis encoded in the genomes of eighteen Dothideomycetes fungi.</title>
        <authorList>
            <person name="Ohm R.A."/>
            <person name="Feau N."/>
            <person name="Henrissat B."/>
            <person name="Schoch C.L."/>
            <person name="Horwitz B.A."/>
            <person name="Barry K.W."/>
            <person name="Condon B.J."/>
            <person name="Copeland A.C."/>
            <person name="Dhillon B."/>
            <person name="Glaser F."/>
            <person name="Hesse C.N."/>
            <person name="Kosti I."/>
            <person name="LaButti K."/>
            <person name="Lindquist E.A."/>
            <person name="Lucas S."/>
            <person name="Salamov A.A."/>
            <person name="Bradshaw R.E."/>
            <person name="Ciuffetti L."/>
            <person name="Hamelin R.C."/>
            <person name="Kema G.H.J."/>
            <person name="Lawrence C."/>
            <person name="Scott J.A."/>
            <person name="Spatafora J.W."/>
            <person name="Turgeon B.G."/>
            <person name="de Wit P.J.G.M."/>
            <person name="Zhong S."/>
            <person name="Goodwin S.B."/>
            <person name="Grigoriev I.V."/>
        </authorList>
    </citation>
    <scope>NUCLEOTIDE SEQUENCE [LARGE SCALE GENOMIC DNA]</scope>
    <source>
        <strain evidence="5">NZE10 / CBS 128990</strain>
    </source>
</reference>
<dbReference type="PANTHER" id="PTHR24198">
    <property type="entry name" value="ANKYRIN REPEAT AND PROTEIN KINASE DOMAIN-CONTAINING PROTEIN"/>
    <property type="match status" value="1"/>
</dbReference>
<reference evidence="5" key="1">
    <citation type="journal article" date="2012" name="PLoS Genet.">
        <title>The genomes of the fungal plant pathogens Cladosporium fulvum and Dothistroma septosporum reveal adaptation to different hosts and lifestyles but also signatures of common ancestry.</title>
        <authorList>
            <person name="de Wit P.J.G.M."/>
            <person name="van der Burgt A."/>
            <person name="Oekmen B."/>
            <person name="Stergiopoulos I."/>
            <person name="Abd-Elsalam K.A."/>
            <person name="Aerts A.L."/>
            <person name="Bahkali A.H."/>
            <person name="Beenen H.G."/>
            <person name="Chettri P."/>
            <person name="Cox M.P."/>
            <person name="Datema E."/>
            <person name="de Vries R.P."/>
            <person name="Dhillon B."/>
            <person name="Ganley A.R."/>
            <person name="Griffiths S.A."/>
            <person name="Guo Y."/>
            <person name="Hamelin R.C."/>
            <person name="Henrissat B."/>
            <person name="Kabir M.S."/>
            <person name="Jashni M.K."/>
            <person name="Kema G."/>
            <person name="Klaubauf S."/>
            <person name="Lapidus A."/>
            <person name="Levasseur A."/>
            <person name="Lindquist E."/>
            <person name="Mehrabi R."/>
            <person name="Ohm R.A."/>
            <person name="Owen T.J."/>
            <person name="Salamov A."/>
            <person name="Schwelm A."/>
            <person name="Schijlen E."/>
            <person name="Sun H."/>
            <person name="van den Burg H.A."/>
            <person name="van Ham R.C.H.J."/>
            <person name="Zhang S."/>
            <person name="Goodwin S.B."/>
            <person name="Grigoriev I.V."/>
            <person name="Collemare J."/>
            <person name="Bradshaw R.E."/>
        </authorList>
    </citation>
    <scope>NUCLEOTIDE SEQUENCE [LARGE SCALE GENOMIC DNA]</scope>
    <source>
        <strain evidence="5">NZE10 / CBS 128990</strain>
    </source>
</reference>
<dbReference type="OrthoDB" id="1722345at2759"/>
<feature type="repeat" description="ANK" evidence="3">
    <location>
        <begin position="187"/>
        <end position="216"/>
    </location>
</feature>
<evidence type="ECO:0000313" key="5">
    <source>
        <dbReference type="Proteomes" id="UP000016933"/>
    </source>
</evidence>
<organism evidence="4 5">
    <name type="scientific">Dothistroma septosporum (strain NZE10 / CBS 128990)</name>
    <name type="common">Red band needle blight fungus</name>
    <name type="synonym">Mycosphaerella pini</name>
    <dbReference type="NCBI Taxonomy" id="675120"/>
    <lineage>
        <taxon>Eukaryota</taxon>
        <taxon>Fungi</taxon>
        <taxon>Dikarya</taxon>
        <taxon>Ascomycota</taxon>
        <taxon>Pezizomycotina</taxon>
        <taxon>Dothideomycetes</taxon>
        <taxon>Dothideomycetidae</taxon>
        <taxon>Mycosphaerellales</taxon>
        <taxon>Mycosphaerellaceae</taxon>
        <taxon>Dothistroma</taxon>
    </lineage>
</organism>
<gene>
    <name evidence="4" type="ORF">DOTSEDRAFT_126046</name>
</gene>
<dbReference type="Pfam" id="PF00023">
    <property type="entry name" value="Ank"/>
    <property type="match status" value="1"/>
</dbReference>
<dbReference type="SUPFAM" id="SSF48403">
    <property type="entry name" value="Ankyrin repeat"/>
    <property type="match status" value="1"/>
</dbReference>
<name>N1PTY5_DOTSN</name>
<dbReference type="eggNOG" id="KOG4177">
    <property type="taxonomic scope" value="Eukaryota"/>
</dbReference>
<dbReference type="Proteomes" id="UP000016933">
    <property type="component" value="Unassembled WGS sequence"/>
</dbReference>
<dbReference type="OMA" id="WDINEPV"/>
<proteinExistence type="predicted"/>
<evidence type="ECO:0000256" key="3">
    <source>
        <dbReference type="PROSITE-ProRule" id="PRU00023"/>
    </source>
</evidence>
<evidence type="ECO:0000256" key="1">
    <source>
        <dbReference type="ARBA" id="ARBA00022737"/>
    </source>
</evidence>
<accession>N1PTY5</accession>
<dbReference type="HOGENOM" id="CLU_064330_1_0_1"/>
<dbReference type="PANTHER" id="PTHR24198:SF165">
    <property type="entry name" value="ANKYRIN REPEAT-CONTAINING PROTEIN-RELATED"/>
    <property type="match status" value="1"/>
</dbReference>
<evidence type="ECO:0000256" key="2">
    <source>
        <dbReference type="ARBA" id="ARBA00023043"/>
    </source>
</evidence>
<dbReference type="EMBL" id="KB446537">
    <property type="protein sequence ID" value="EME45879.1"/>
    <property type="molecule type" value="Genomic_DNA"/>
</dbReference>